<evidence type="ECO:0000259" key="2">
    <source>
        <dbReference type="PROSITE" id="PS51462"/>
    </source>
</evidence>
<dbReference type="PANTHER" id="PTHR12992:SF44">
    <property type="entry name" value="NUDIX HYDROLASE DOMAIN-CONTAINING PROTEIN"/>
    <property type="match status" value="1"/>
</dbReference>
<protein>
    <submittedName>
        <fullName evidence="3">NUDIX hydrolase domain-like protein</fullName>
    </submittedName>
</protein>
<dbReference type="PANTHER" id="PTHR12992">
    <property type="entry name" value="NUDIX HYDROLASE"/>
    <property type="match status" value="1"/>
</dbReference>
<evidence type="ECO:0000313" key="4">
    <source>
        <dbReference type="Proteomes" id="UP000193560"/>
    </source>
</evidence>
<dbReference type="Pfam" id="PF00293">
    <property type="entry name" value="NUDIX"/>
    <property type="match status" value="1"/>
</dbReference>
<dbReference type="PROSITE" id="PS00893">
    <property type="entry name" value="NUDIX_BOX"/>
    <property type="match status" value="1"/>
</dbReference>
<dbReference type="Proteomes" id="UP000193560">
    <property type="component" value="Unassembled WGS sequence"/>
</dbReference>
<keyword evidence="1 3" id="KW-0378">Hydrolase</keyword>
<gene>
    <name evidence="3" type="ORF">BCR42DRAFT_415691</name>
</gene>
<sequence>MHMSSVQHLHSLCEKLSTAPIINKTSPASQPRRAAVAAILRWKCNDDQLPNLLDPKTPSFGTSKQDSSLALTEFMNIIQSIPGELELLFIQRAKRAGDVWSGHVAFPGGKNEENESDLNTAMREVEEEIGLDLSGPEFLLLGKLDDKTITSVENNFMMIMVPFVFLQVTSNTPPLTIQPEEVAAVHWVGLHYLVSTPILKYDPFGASIPDTQRLLKYPQSGVVQVPSVILPTPEVTTAGNEVDDEPIVLWGLTLRIVQQLIGFASNQVQQDATVITYNTNFNGNSKSRL</sequence>
<dbReference type="InterPro" id="IPR015797">
    <property type="entry name" value="NUDIX_hydrolase-like_dom_sf"/>
</dbReference>
<dbReference type="STRING" id="90262.A0A1X2IFR1"/>
<feature type="domain" description="Nudix hydrolase" evidence="2">
    <location>
        <begin position="70"/>
        <end position="214"/>
    </location>
</feature>
<reference evidence="3 4" key="1">
    <citation type="submission" date="2016-07" db="EMBL/GenBank/DDBJ databases">
        <title>Pervasive Adenine N6-methylation of Active Genes in Fungi.</title>
        <authorList>
            <consortium name="DOE Joint Genome Institute"/>
            <person name="Mondo S.J."/>
            <person name="Dannebaum R.O."/>
            <person name="Kuo R.C."/>
            <person name="Labutti K."/>
            <person name="Haridas S."/>
            <person name="Kuo A."/>
            <person name="Salamov A."/>
            <person name="Ahrendt S.R."/>
            <person name="Lipzen A."/>
            <person name="Sullivan W."/>
            <person name="Andreopoulos W.B."/>
            <person name="Clum A."/>
            <person name="Lindquist E."/>
            <person name="Daum C."/>
            <person name="Ramamoorthy G.K."/>
            <person name="Gryganskyi A."/>
            <person name="Culley D."/>
            <person name="Magnuson J.K."/>
            <person name="James T.Y."/>
            <person name="O'Malley M.A."/>
            <person name="Stajich J.E."/>
            <person name="Spatafora J.W."/>
            <person name="Visel A."/>
            <person name="Grigoriev I.V."/>
        </authorList>
    </citation>
    <scope>NUCLEOTIDE SEQUENCE [LARGE SCALE GENOMIC DNA]</scope>
    <source>
        <strain evidence="3 4">NRRL 1336</strain>
    </source>
</reference>
<name>A0A1X2IFR1_9FUNG</name>
<keyword evidence="4" id="KW-1185">Reference proteome</keyword>
<dbReference type="EMBL" id="MCGE01000012">
    <property type="protein sequence ID" value="ORZ15672.1"/>
    <property type="molecule type" value="Genomic_DNA"/>
</dbReference>
<dbReference type="AlphaFoldDB" id="A0A1X2IFR1"/>
<dbReference type="OrthoDB" id="77989at2759"/>
<dbReference type="GO" id="GO:0010945">
    <property type="term" value="F:coenzyme A diphosphatase activity"/>
    <property type="evidence" value="ECO:0007669"/>
    <property type="project" value="InterPro"/>
</dbReference>
<organism evidence="3 4">
    <name type="scientific">Absidia repens</name>
    <dbReference type="NCBI Taxonomy" id="90262"/>
    <lineage>
        <taxon>Eukaryota</taxon>
        <taxon>Fungi</taxon>
        <taxon>Fungi incertae sedis</taxon>
        <taxon>Mucoromycota</taxon>
        <taxon>Mucoromycotina</taxon>
        <taxon>Mucoromycetes</taxon>
        <taxon>Mucorales</taxon>
        <taxon>Cunninghamellaceae</taxon>
        <taxon>Absidia</taxon>
    </lineage>
</organism>
<evidence type="ECO:0000256" key="1">
    <source>
        <dbReference type="ARBA" id="ARBA00022801"/>
    </source>
</evidence>
<dbReference type="InterPro" id="IPR045121">
    <property type="entry name" value="CoAse"/>
</dbReference>
<proteinExistence type="predicted"/>
<evidence type="ECO:0000313" key="3">
    <source>
        <dbReference type="EMBL" id="ORZ15672.1"/>
    </source>
</evidence>
<dbReference type="CDD" id="cd03426">
    <property type="entry name" value="NUDIX_CoAse_Nudt7"/>
    <property type="match status" value="1"/>
</dbReference>
<dbReference type="InterPro" id="IPR000086">
    <property type="entry name" value="NUDIX_hydrolase_dom"/>
</dbReference>
<dbReference type="Gene3D" id="3.90.79.10">
    <property type="entry name" value="Nucleoside Triphosphate Pyrophosphohydrolase"/>
    <property type="match status" value="1"/>
</dbReference>
<dbReference type="InterPro" id="IPR020084">
    <property type="entry name" value="NUDIX_hydrolase_CS"/>
</dbReference>
<dbReference type="SUPFAM" id="SSF55811">
    <property type="entry name" value="Nudix"/>
    <property type="match status" value="1"/>
</dbReference>
<accession>A0A1X2IFR1</accession>
<comment type="caution">
    <text evidence="3">The sequence shown here is derived from an EMBL/GenBank/DDBJ whole genome shotgun (WGS) entry which is preliminary data.</text>
</comment>
<dbReference type="PROSITE" id="PS51462">
    <property type="entry name" value="NUDIX"/>
    <property type="match status" value="1"/>
</dbReference>